<dbReference type="Proteomes" id="UP000887458">
    <property type="component" value="Unassembled WGS sequence"/>
</dbReference>
<reference evidence="2 3" key="2">
    <citation type="journal article" date="2022" name="Mol. Biol. Evol.">
        <title>Comparative Genomics Reveals Insights into the Divergent Evolution of Astigmatic Mites and Household Pest Adaptations.</title>
        <authorList>
            <person name="Xiong Q."/>
            <person name="Wan A.T."/>
            <person name="Liu X."/>
            <person name="Fung C.S."/>
            <person name="Xiao X."/>
            <person name="Malainual N."/>
            <person name="Hou J."/>
            <person name="Wang L."/>
            <person name="Wang M."/>
            <person name="Yang K.Y."/>
            <person name="Cui Y."/>
            <person name="Leung E.L."/>
            <person name="Nong W."/>
            <person name="Shin S.K."/>
            <person name="Au S.W."/>
            <person name="Jeong K.Y."/>
            <person name="Chew F.T."/>
            <person name="Hui J.H."/>
            <person name="Leung T.F."/>
            <person name="Tungtrongchitr A."/>
            <person name="Zhong N."/>
            <person name="Liu Z."/>
            <person name="Tsui S.K."/>
        </authorList>
    </citation>
    <scope>NUCLEOTIDE SEQUENCE [LARGE SCALE GENOMIC DNA]</scope>
    <source>
        <strain evidence="2">Derp</strain>
    </source>
</reference>
<protein>
    <recommendedName>
        <fullName evidence="4">Peroxidase-like</fullName>
    </recommendedName>
</protein>
<proteinExistence type="predicted"/>
<feature type="non-terminal residue" evidence="2">
    <location>
        <position position="1"/>
    </location>
</feature>
<feature type="non-terminal residue" evidence="2">
    <location>
        <position position="1512"/>
    </location>
</feature>
<evidence type="ECO:0000313" key="2">
    <source>
        <dbReference type="EMBL" id="KAH9416841.1"/>
    </source>
</evidence>
<keyword evidence="3" id="KW-1185">Reference proteome</keyword>
<dbReference type="InterPro" id="IPR037120">
    <property type="entry name" value="Haem_peroxidase_sf_animal"/>
</dbReference>
<dbReference type="SUPFAM" id="SSF48113">
    <property type="entry name" value="Heme-dependent peroxidases"/>
    <property type="match status" value="2"/>
</dbReference>
<reference evidence="2 3" key="1">
    <citation type="journal article" date="2018" name="J. Allergy Clin. Immunol.">
        <title>High-quality assembly of Dermatophagoides pteronyssinus genome and transcriptome reveals a wide range of novel allergens.</title>
        <authorList>
            <person name="Liu X.Y."/>
            <person name="Yang K.Y."/>
            <person name="Wang M.Q."/>
            <person name="Kwok J.S."/>
            <person name="Zeng X."/>
            <person name="Yang Z."/>
            <person name="Xiao X.J."/>
            <person name="Lau C.P."/>
            <person name="Li Y."/>
            <person name="Huang Z.M."/>
            <person name="Ba J.G."/>
            <person name="Yim A.K."/>
            <person name="Ouyang C.Y."/>
            <person name="Ngai S.M."/>
            <person name="Chan T.F."/>
            <person name="Leung E.L."/>
            <person name="Liu L."/>
            <person name="Liu Z.G."/>
            <person name="Tsui S.K."/>
        </authorList>
    </citation>
    <scope>NUCLEOTIDE SEQUENCE [LARGE SCALE GENOMIC DNA]</scope>
    <source>
        <strain evidence="2">Derp</strain>
    </source>
</reference>
<dbReference type="InterPro" id="IPR019791">
    <property type="entry name" value="Haem_peroxidase_animal"/>
</dbReference>
<gene>
    <name evidence="2" type="ORF">DERP_011956</name>
</gene>
<keyword evidence="1" id="KW-0575">Peroxidase</keyword>
<keyword evidence="1" id="KW-0560">Oxidoreductase</keyword>
<organism evidence="2 3">
    <name type="scientific">Dermatophagoides pteronyssinus</name>
    <name type="common">European house dust mite</name>
    <dbReference type="NCBI Taxonomy" id="6956"/>
    <lineage>
        <taxon>Eukaryota</taxon>
        <taxon>Metazoa</taxon>
        <taxon>Ecdysozoa</taxon>
        <taxon>Arthropoda</taxon>
        <taxon>Chelicerata</taxon>
        <taxon>Arachnida</taxon>
        <taxon>Acari</taxon>
        <taxon>Acariformes</taxon>
        <taxon>Sarcoptiformes</taxon>
        <taxon>Astigmata</taxon>
        <taxon>Psoroptidia</taxon>
        <taxon>Analgoidea</taxon>
        <taxon>Pyroglyphidae</taxon>
        <taxon>Dermatophagoidinae</taxon>
        <taxon>Dermatophagoides</taxon>
    </lineage>
</organism>
<evidence type="ECO:0008006" key="4">
    <source>
        <dbReference type="Google" id="ProtNLM"/>
    </source>
</evidence>
<evidence type="ECO:0000256" key="1">
    <source>
        <dbReference type="ARBA" id="ARBA00022559"/>
    </source>
</evidence>
<name>A0ABQ8J2N9_DERPT</name>
<comment type="caution">
    <text evidence="2">The sequence shown here is derived from an EMBL/GenBank/DDBJ whole genome shotgun (WGS) entry which is preliminary data.</text>
</comment>
<evidence type="ECO:0000313" key="3">
    <source>
        <dbReference type="Proteomes" id="UP000887458"/>
    </source>
</evidence>
<dbReference type="PANTHER" id="PTHR11475">
    <property type="entry name" value="OXIDASE/PEROXIDASE"/>
    <property type="match status" value="1"/>
</dbReference>
<dbReference type="PRINTS" id="PR00457">
    <property type="entry name" value="ANPEROXIDASE"/>
</dbReference>
<dbReference type="Pfam" id="PF03098">
    <property type="entry name" value="An_peroxidase"/>
    <property type="match status" value="2"/>
</dbReference>
<dbReference type="PROSITE" id="PS50292">
    <property type="entry name" value="PEROXIDASE_3"/>
    <property type="match status" value="2"/>
</dbReference>
<dbReference type="InterPro" id="IPR010255">
    <property type="entry name" value="Haem_peroxidase_sf"/>
</dbReference>
<accession>A0ABQ8J2N9</accession>
<dbReference type="EMBL" id="NJHN03000086">
    <property type="protein sequence ID" value="KAH9416841.1"/>
    <property type="molecule type" value="Genomic_DNA"/>
</dbReference>
<dbReference type="Gene3D" id="1.10.640.10">
    <property type="entry name" value="Haem peroxidase domain superfamily, animal type"/>
    <property type="match status" value="2"/>
</dbReference>
<dbReference type="PANTHER" id="PTHR11475:SF143">
    <property type="entry name" value="PUTATIVE-RELATED"/>
    <property type="match status" value="1"/>
</dbReference>
<sequence>LLFRDNVKFRHPQINNNNDVDNNDKCSKLIQKINDTHLNRAFIEALSIHNRISDLEQDLDRKHLDTINTTTITSLARHIIPAKHQHEILELHHEQRPYEEASKIIAKNFSLSLEKIRDLSHISATNLTIDHQHYRSKRQTCKPPIFCNRNRFRTADGSCNNLRNPRWGKSFECVIRLLDPDYSDGISKPRLSASGNPLPNARMLSGRIHPQEDAQGNFTHMLMQYGQFLDHDISLSPVNRLNRVGINCCPRPTHPECFPIEVFPNDSVFGRENKRCLNFVRSTSCLTCRFGPRLQLNKLTSFIDASNIYGNTMEETRNLRLFNRGMLVFDTDRRDNMILPQSNDVLNDQCSEPSKRSICFRAGDNTRVNQHPGLLVLHTIWLRQHNRIANMLIELNPNWNDERIFQETRRIIGAQMQMITYNEFLPIVLGQNAMSFYKLTVLRNGFTTYDSNVNPSIISEFSTAAFRFGHSLINGKFTMIGADSRRSTFNLKDNFFSPTRLRNGELDQIVRGLVGKSAQRFDPFCHSDLRNNLYKSKNELSGSDLPAMNIQRGRDHGIPGYVHYLQLCFEDKITTFEQLDQYMPKEQRQRFQQHYDSVEDIDLFSGGVSELPLIDAVVGPTFACIIGVQFNHLKYGDRYYFEHDNQDGSFTKEQLQSIRQTLFSKIICENGDDFQRIHRKVFLLNNESKPDLKVTSCEDIPDIDLIWISTVIVAIICSKTISTQDPLLDSSDLRTWDSDEFERQSLLFPDDDTNLINDGGDDDPLVRNLPSSIYPSSNNYKSAKKLLLKPLRYPLTSPYQVIPGSYQLPKNDQYYGYNIPNITYNAKSIYTNYLVNNNAGMNYYYGGKNCQQKYGYNKQIVPADLNQAFAYAEQGLQQRYPEYSNQRNYRDVDRKEIESTKMELVSEYFARFKCLDKYQLGVYLPTIPVNYQQKNMDLSCSPYWNEKYQCNPYRTSKYRTLDGSCNNLRSPYWGRSFSCHIRLLPPDYGDGLYAMRLSKSGHSLPGARTISNYVTQNRDLRSVYTSLMVSFGQFINHDMTSTANYRQTTSKQIDCCKQADPKCVAIMMDSVNDYVETVYKTKCMNFIRSQPCALCKLGPREQMNKATSFLDGSAIYGSSLNTSNSLRSFQKGQLLAIADAKGNPILPFDPTLKPCQPSIPGLSCFKAGDERANQQPLLLTMQTIWLRNHNNHAMRLSQINPHWNDEQLYQEARRLTIAEIQHITYNEYLPIILGPLLMDYYRLYSKPNYSYSYYESFTDPSSWNEFVTAASRYGHSQISDFYTLGIYGNHTKFPLKESFSDPTLTYSGMTEELLRGLIGEHAHTVDPYYADVVKQYMMKNKTQPHGFDLVAVNIQRGRDHGLPGYVHYLKACFNYDAKSWNDLEKFIPRKTLEKFKRLYNSIEDIDLYIAGVSERHFIDASVGPTFGCLAGIQFYHLKFGDRYFYEHGQQSGSFLPAQLANIKQAATLSRIICRNARNQQYVQANPLLFPSKLNPQLDCRTFPDIDYMLWKE</sequence>
<dbReference type="CDD" id="cd09823">
    <property type="entry name" value="peroxinectin_like"/>
    <property type="match status" value="2"/>
</dbReference>